<reference evidence="1 2" key="1">
    <citation type="journal article" date="2019" name="Can. Vet. J.">
        <title>First reported outbreak of Duck atadenovirus A tracheobronchitis in 3-week-old ducklings in Quebec including whole genome sequence of the virus.</title>
        <authorList>
            <person name="Chenier S."/>
            <person name="Desroches M."/>
            <person name="Provost C."/>
            <person name="Bournival V."/>
            <person name="St-Sauveur V.G."/>
            <person name="Koszegi M."/>
            <person name="Gagnon C.A."/>
        </authorList>
    </citation>
    <scope>NUCLEOTIDE SEQUENCE [LARGE SCALE GENOMIC DNA]</scope>
    <source>
        <strain evidence="1 2">FMV-19-2234581</strain>
    </source>
</reference>
<dbReference type="Proteomes" id="UP000434273">
    <property type="component" value="Segment"/>
</dbReference>
<evidence type="ECO:0000313" key="1">
    <source>
        <dbReference type="EMBL" id="QGX86432.1"/>
    </source>
</evidence>
<name>A0A6B9EUC1_DADV1</name>
<accession>A0A6B9EUC1</accession>
<proteinExistence type="predicted"/>
<organism evidence="1 2">
    <name type="scientific">Duck adenovirus 1</name>
    <name type="common">DAdV-1</name>
    <dbReference type="NCBI Taxonomy" id="130329"/>
    <lineage>
        <taxon>Viruses</taxon>
        <taxon>Varidnaviria</taxon>
        <taxon>Bamfordvirae</taxon>
        <taxon>Preplasmiviricota</taxon>
        <taxon>Polisuviricotina</taxon>
        <taxon>Pharingeaviricetes</taxon>
        <taxon>Rowavirales</taxon>
        <taxon>Adenoviridae</taxon>
        <taxon>Barthadenovirus</taxon>
        <taxon>Barthadenovirus galloanserae</taxon>
        <taxon>Duck atadenovirus A</taxon>
    </lineage>
</organism>
<evidence type="ECO:0000313" key="2">
    <source>
        <dbReference type="Proteomes" id="UP000434273"/>
    </source>
</evidence>
<sequence length="295" mass="34417">MSTRSTCEGGHIVLWYPSGFVSINVLKELCAQLPHPTFRIMEMQLCPLPGFRGMLHCHCGNPSSLQCRAMRRILLHVIRGNCTFRTPDRIPYTHCCTAFTISKTNDVVFLSSSNDVKIGDFLDHIEVPYTMYNAMRRRKVYEIRRKLSVPELNEIAYLLHRHINLEHSGRLGYHLGDLDTLRTLTIDDAFQNLCMLRFLSLRTCYQERFIKTFLDQPRRTHDVTPLLLPPPIDLGNDTWSCRYAFDDCSCQRRCECVNYIAVTVTKETAMKYLDGRLERPFALRDYIKLYEFAFK</sequence>
<protein>
    <submittedName>
        <fullName evidence="1">E4 protein</fullName>
    </submittedName>
</protein>
<dbReference type="EMBL" id="MN310513">
    <property type="protein sequence ID" value="QGX86432.1"/>
    <property type="molecule type" value="Genomic_DNA"/>
</dbReference>